<evidence type="ECO:0000313" key="3">
    <source>
        <dbReference type="Proteomes" id="UP000271098"/>
    </source>
</evidence>
<dbReference type="AlphaFoldDB" id="A0A183DN48"/>
<name>A0A183DN48_9BILA</name>
<keyword evidence="3" id="KW-1185">Reference proteome</keyword>
<dbReference type="EMBL" id="UYRT01077859">
    <property type="protein sequence ID" value="VDN17035.1"/>
    <property type="molecule type" value="Genomic_DNA"/>
</dbReference>
<evidence type="ECO:0000256" key="1">
    <source>
        <dbReference type="ARBA" id="ARBA00022574"/>
    </source>
</evidence>
<reference evidence="4" key="1">
    <citation type="submission" date="2016-06" db="UniProtKB">
        <authorList>
            <consortium name="WormBaseParasite"/>
        </authorList>
    </citation>
    <scope>IDENTIFICATION</scope>
</reference>
<evidence type="ECO:0000313" key="2">
    <source>
        <dbReference type="EMBL" id="VDN17035.1"/>
    </source>
</evidence>
<accession>A0A183DN48</accession>
<reference evidence="2 3" key="2">
    <citation type="submission" date="2018-11" db="EMBL/GenBank/DDBJ databases">
        <authorList>
            <consortium name="Pathogen Informatics"/>
        </authorList>
    </citation>
    <scope>NUCLEOTIDE SEQUENCE [LARGE SCALE GENOMIC DNA]</scope>
</reference>
<sequence length="483" mass="54405">MVWSSARVERRVAGMEDVDRSLTLLHLRKTFSEYCKIPLGGVKECDRKFDRIIPLFAKVMVMYPSPGEIVDKFKELGPFTSHLCRHLVQEMRLRAANESTSLAASAISTFLLPDSTDCRGWTLLNAICYLSLTEQQQVIEVMCKAALPSTLVKALYLFFDLPPPADENVLKKLCEHKCVGEELIRKDDLFLLFAGASCACPSENGEWRKVASQLLITLISKCLTSSITKYIHAKNCISLFLSNIEKEEECLSDHDRIDMFICLLCVLKDSALTVNVLLQDFARANGYIALRDFILRHSMNEEEDEGIKNILLLIMSMATSGVVELRPNHTPGLIVLPTFTLPTPSNNGLTLRNIDAFRLLFHIFVQAVVDAVHNIYASDAVNYFIADKDCALSQMIEHIGQKPPRIQRKVMELVEYVVLHLNHVPCKELIALSVLLRTETTDNNLEILSANALLKDAFREVGLVESFTWAVLHFLSIIKSTIF</sequence>
<dbReference type="PANTHER" id="PTHR46108">
    <property type="entry name" value="BLUE CHEESE"/>
    <property type="match status" value="1"/>
</dbReference>
<proteinExistence type="predicted"/>
<protein>
    <submittedName>
        <fullName evidence="4">WD repeat and FYVE domain-containing protein 3</fullName>
    </submittedName>
</protein>
<dbReference type="OrthoDB" id="10018316at2759"/>
<keyword evidence="1" id="KW-0853">WD repeat</keyword>
<dbReference type="Proteomes" id="UP000271098">
    <property type="component" value="Unassembled WGS sequence"/>
</dbReference>
<evidence type="ECO:0000313" key="4">
    <source>
        <dbReference type="WBParaSite" id="GPUH_0001015201-mRNA-1"/>
    </source>
</evidence>
<dbReference type="WBParaSite" id="GPUH_0001015201-mRNA-1">
    <property type="protein sequence ID" value="GPUH_0001015201-mRNA-1"/>
    <property type="gene ID" value="GPUH_0001015201"/>
</dbReference>
<organism evidence="4">
    <name type="scientific">Gongylonema pulchrum</name>
    <dbReference type="NCBI Taxonomy" id="637853"/>
    <lineage>
        <taxon>Eukaryota</taxon>
        <taxon>Metazoa</taxon>
        <taxon>Ecdysozoa</taxon>
        <taxon>Nematoda</taxon>
        <taxon>Chromadorea</taxon>
        <taxon>Rhabditida</taxon>
        <taxon>Spirurina</taxon>
        <taxon>Spiruromorpha</taxon>
        <taxon>Spiruroidea</taxon>
        <taxon>Gongylonematidae</taxon>
        <taxon>Gongylonema</taxon>
    </lineage>
</organism>
<dbReference type="InterPro" id="IPR051944">
    <property type="entry name" value="BEACH_domain_protein"/>
</dbReference>
<gene>
    <name evidence="2" type="ORF">GPUH_LOCUS10139</name>
</gene>
<dbReference type="PANTHER" id="PTHR46108:SF4">
    <property type="entry name" value="BLUE CHEESE"/>
    <property type="match status" value="1"/>
</dbReference>